<gene>
    <name evidence="1" type="ORF">PHMEG_00023914</name>
</gene>
<comment type="caution">
    <text evidence="1">The sequence shown here is derived from an EMBL/GenBank/DDBJ whole genome shotgun (WGS) entry which is preliminary data.</text>
</comment>
<organism evidence="1 2">
    <name type="scientific">Phytophthora megakarya</name>
    <dbReference type="NCBI Taxonomy" id="4795"/>
    <lineage>
        <taxon>Eukaryota</taxon>
        <taxon>Sar</taxon>
        <taxon>Stramenopiles</taxon>
        <taxon>Oomycota</taxon>
        <taxon>Peronosporomycetes</taxon>
        <taxon>Peronosporales</taxon>
        <taxon>Peronosporaceae</taxon>
        <taxon>Phytophthora</taxon>
    </lineage>
</organism>
<dbReference type="AlphaFoldDB" id="A0A225VHF8"/>
<name>A0A225VHF8_9STRA</name>
<reference evidence="2" key="1">
    <citation type="submission" date="2017-03" db="EMBL/GenBank/DDBJ databases">
        <title>Phytopthora megakarya and P. palmivora, two closely related causual agents of cacao black pod achieved similar genome size and gene model numbers by different mechanisms.</title>
        <authorList>
            <person name="Ali S."/>
            <person name="Shao J."/>
            <person name="Larry D.J."/>
            <person name="Kronmiller B."/>
            <person name="Shen D."/>
            <person name="Strem M.D."/>
            <person name="Melnick R.L."/>
            <person name="Guiltinan M.J."/>
            <person name="Tyler B.M."/>
            <person name="Meinhardt L.W."/>
            <person name="Bailey B.A."/>
        </authorList>
    </citation>
    <scope>NUCLEOTIDE SEQUENCE [LARGE SCALE GENOMIC DNA]</scope>
    <source>
        <strain evidence="2">zdho120</strain>
    </source>
</reference>
<dbReference type="PANTHER" id="PTHR46586:SF3">
    <property type="entry name" value="ANKYRIN REPEAT-CONTAINING PROTEIN"/>
    <property type="match status" value="1"/>
</dbReference>
<dbReference type="Pfam" id="PF13637">
    <property type="entry name" value="Ank_4"/>
    <property type="match status" value="2"/>
</dbReference>
<evidence type="ECO:0000313" key="2">
    <source>
        <dbReference type="Proteomes" id="UP000198211"/>
    </source>
</evidence>
<dbReference type="Proteomes" id="UP000198211">
    <property type="component" value="Unassembled WGS sequence"/>
</dbReference>
<dbReference type="InterPro" id="IPR002110">
    <property type="entry name" value="Ankyrin_rpt"/>
</dbReference>
<protein>
    <submittedName>
        <fullName evidence="1">Uncharacterized protein</fullName>
    </submittedName>
</protein>
<dbReference type="InterPro" id="IPR036770">
    <property type="entry name" value="Ankyrin_rpt-contain_sf"/>
</dbReference>
<dbReference type="OrthoDB" id="70387at2759"/>
<dbReference type="Pfam" id="PF12796">
    <property type="entry name" value="Ank_2"/>
    <property type="match status" value="1"/>
</dbReference>
<dbReference type="EMBL" id="NBNE01005083">
    <property type="protein sequence ID" value="OWZ04217.1"/>
    <property type="molecule type" value="Genomic_DNA"/>
</dbReference>
<dbReference type="Gene3D" id="1.25.40.20">
    <property type="entry name" value="Ankyrin repeat-containing domain"/>
    <property type="match status" value="4"/>
</dbReference>
<keyword evidence="2" id="KW-1185">Reference proteome</keyword>
<evidence type="ECO:0000313" key="1">
    <source>
        <dbReference type="EMBL" id="OWZ04217.1"/>
    </source>
</evidence>
<dbReference type="PANTHER" id="PTHR46586">
    <property type="entry name" value="ANKYRIN REPEAT-CONTAINING PROTEIN"/>
    <property type="match status" value="1"/>
</dbReference>
<dbReference type="SUPFAM" id="SSF48403">
    <property type="entry name" value="Ankyrin repeat"/>
    <property type="match status" value="2"/>
</dbReference>
<sequence length="689" mass="78842">MDLAARNGYLNMVKWLSKYRSEGCTMKDYAAGQGHLEVVKWLSNYRQEGVTTAAMDSAVKSGCLEVVNWLHTNRFEGCTSKAMDSVAMEDHLHIVKWLYNNRHEGCTSAAMDGAARKGKLQVVKWLHENRTEGCTTNAMDSTNILFICTVITVLTKLNLTYWYYCKYSITAIAHYFGASRIITPRIWIKLMYSTYLTLHYRISYKAQVLITAPTIPKFGPNQGEIVMAEWLVAHGADSSALNVAIWTVVGNGCLDVLKWLVERWRLESIILVLPKAVQKGRMNIVRWMVNWSQRSYPQDDHRRVVRWMVNWSRRNYAQDDHRRVGIATLAIHTAVVYGHLEIAKYLHKFVTVARQSVLHSREQLETIRRGIAQVFPEARIVSWRTITRAAEKGFLDTMRWLYEKYGSDPDINIFEYTESHKRWFNDTIAMDVAAAYGHLDVLKFFHELQTSGDKRLVCTWRAMDRASANGYLNVAQWLHENRGEGCSSKAMDKAASFGRLYVVRWLHEHRTEGCTHAAMDGAAMDGHLEVVQWLHVNRSEGCTKAAMECAAINGHLDVVKWLHANRSEGCNHAAMDEAAGNGFLDVVKWLHVNRSEGCTGRAMDGASGSGDLKVVQWLYANRSEGCSPDVLDFGVTGHFFEVVLFLHDHYHLEFSESALQLHEHNYNYKCFRAWMLERYPAFRDVVPHE</sequence>
<proteinExistence type="predicted"/>
<dbReference type="InterPro" id="IPR052050">
    <property type="entry name" value="SecEffector_AnkRepeat"/>
</dbReference>
<accession>A0A225VHF8</accession>